<keyword evidence="8" id="KW-1185">Reference proteome</keyword>
<dbReference type="RefSeq" id="WP_185259011.1">
    <property type="nucleotide sequence ID" value="NZ_AP023368.1"/>
</dbReference>
<keyword evidence="5 6" id="KW-0472">Membrane</keyword>
<dbReference type="AlphaFoldDB" id="A0A7I8DMZ1"/>
<evidence type="ECO:0000256" key="6">
    <source>
        <dbReference type="SAM" id="Phobius"/>
    </source>
</evidence>
<feature type="transmembrane region" description="Helical" evidence="6">
    <location>
        <begin position="110"/>
        <end position="130"/>
    </location>
</feature>
<evidence type="ECO:0000256" key="3">
    <source>
        <dbReference type="ARBA" id="ARBA00022692"/>
    </source>
</evidence>
<dbReference type="KEGG" id="acht:bsdcttw_17350"/>
<feature type="transmembrane region" description="Helical" evidence="6">
    <location>
        <begin position="39"/>
        <end position="60"/>
    </location>
</feature>
<dbReference type="GO" id="GO:0005886">
    <property type="term" value="C:plasma membrane"/>
    <property type="evidence" value="ECO:0007669"/>
    <property type="project" value="UniProtKB-SubCell"/>
</dbReference>
<gene>
    <name evidence="7" type="ORF">bsdcttw_17350</name>
</gene>
<reference evidence="7 8" key="2">
    <citation type="submission" date="2020-08" db="EMBL/GenBank/DDBJ databases">
        <authorList>
            <person name="Ueki A."/>
            <person name="Tonouchi A."/>
        </authorList>
    </citation>
    <scope>NUCLEOTIDE SEQUENCE [LARGE SCALE GENOMIC DNA]</scope>
    <source>
        <strain evidence="7 8">CTTW</strain>
    </source>
</reference>
<proteinExistence type="predicted"/>
<dbReference type="PANTHER" id="PTHR30086:SF20">
    <property type="entry name" value="ARGININE EXPORTER PROTEIN ARGO-RELATED"/>
    <property type="match status" value="1"/>
</dbReference>
<dbReference type="EMBL" id="AP023368">
    <property type="protein sequence ID" value="BCJ98694.1"/>
    <property type="molecule type" value="Genomic_DNA"/>
</dbReference>
<dbReference type="GO" id="GO:0033228">
    <property type="term" value="P:cysteine export across plasma membrane"/>
    <property type="evidence" value="ECO:0007669"/>
    <property type="project" value="TreeGrafter"/>
</dbReference>
<dbReference type="Proteomes" id="UP000515703">
    <property type="component" value="Chromosome"/>
</dbReference>
<organism evidence="7 8">
    <name type="scientific">Anaerocolumna chitinilytica</name>
    <dbReference type="NCBI Taxonomy" id="1727145"/>
    <lineage>
        <taxon>Bacteria</taxon>
        <taxon>Bacillati</taxon>
        <taxon>Bacillota</taxon>
        <taxon>Clostridia</taxon>
        <taxon>Lachnospirales</taxon>
        <taxon>Lachnospiraceae</taxon>
        <taxon>Anaerocolumna</taxon>
    </lineage>
</organism>
<evidence type="ECO:0000256" key="1">
    <source>
        <dbReference type="ARBA" id="ARBA00004651"/>
    </source>
</evidence>
<name>A0A7I8DMZ1_9FIRM</name>
<reference evidence="7 8" key="1">
    <citation type="submission" date="2020-08" db="EMBL/GenBank/DDBJ databases">
        <title>Draft genome sequencing of an Anaerocolumna strain isolated from anoxic soil subjected to BSD treatment.</title>
        <authorList>
            <person name="Uek A."/>
            <person name="Tonouchi A."/>
        </authorList>
    </citation>
    <scope>NUCLEOTIDE SEQUENCE [LARGE SCALE GENOMIC DNA]</scope>
    <source>
        <strain evidence="7 8">CTTW</strain>
    </source>
</reference>
<accession>A0A7I8DMZ1</accession>
<dbReference type="InterPro" id="IPR001123">
    <property type="entry name" value="LeuE-type"/>
</dbReference>
<keyword evidence="3 6" id="KW-0812">Transmembrane</keyword>
<feature type="transmembrane region" description="Helical" evidence="6">
    <location>
        <begin position="172"/>
        <end position="191"/>
    </location>
</feature>
<dbReference type="PANTHER" id="PTHR30086">
    <property type="entry name" value="ARGININE EXPORTER PROTEIN ARGO"/>
    <property type="match status" value="1"/>
</dbReference>
<keyword evidence="2" id="KW-1003">Cell membrane</keyword>
<protein>
    <submittedName>
        <fullName evidence="7">Cysteine/O-acetylserine exporter</fullName>
    </submittedName>
</protein>
<dbReference type="Pfam" id="PF01810">
    <property type="entry name" value="LysE"/>
    <property type="match status" value="1"/>
</dbReference>
<sequence length="192" mass="21227">MDLILSYLPYAIITAYTPGPNNILVLNAVSRKGIRKGKMTLLGVAAGFFLVMIISAAACLELSRIMPKLAVIMKYIGAVYILWLAIHILLSKGMNDSDGRKSDFWASFGLQFINVKIILYAITIYTGYILPYSNSKVLLSASVVCNTLIGISGCITWAFAGHLLQNQYTKHYRMLNVLMAAVLVWCAFHLIV</sequence>
<dbReference type="GO" id="GO:0015171">
    <property type="term" value="F:amino acid transmembrane transporter activity"/>
    <property type="evidence" value="ECO:0007669"/>
    <property type="project" value="TreeGrafter"/>
</dbReference>
<evidence type="ECO:0000256" key="5">
    <source>
        <dbReference type="ARBA" id="ARBA00023136"/>
    </source>
</evidence>
<feature type="transmembrane region" description="Helical" evidence="6">
    <location>
        <begin position="137"/>
        <end position="160"/>
    </location>
</feature>
<evidence type="ECO:0000313" key="7">
    <source>
        <dbReference type="EMBL" id="BCJ98694.1"/>
    </source>
</evidence>
<evidence type="ECO:0000313" key="8">
    <source>
        <dbReference type="Proteomes" id="UP000515703"/>
    </source>
</evidence>
<evidence type="ECO:0000256" key="2">
    <source>
        <dbReference type="ARBA" id="ARBA00022475"/>
    </source>
</evidence>
<comment type="subcellular location">
    <subcellularLocation>
        <location evidence="1">Cell membrane</location>
        <topology evidence="1">Multi-pass membrane protein</topology>
    </subcellularLocation>
</comment>
<feature type="transmembrane region" description="Helical" evidence="6">
    <location>
        <begin position="72"/>
        <end position="90"/>
    </location>
</feature>
<keyword evidence="4 6" id="KW-1133">Transmembrane helix</keyword>
<evidence type="ECO:0000256" key="4">
    <source>
        <dbReference type="ARBA" id="ARBA00022989"/>
    </source>
</evidence>